<gene>
    <name evidence="6" type="ORF">BCR36DRAFT_322619</name>
</gene>
<feature type="domain" description="CBM10" evidence="5">
    <location>
        <begin position="266"/>
        <end position="303"/>
    </location>
</feature>
<evidence type="ECO:0000256" key="2">
    <source>
        <dbReference type="ARBA" id="ARBA00022737"/>
    </source>
</evidence>
<dbReference type="SMART" id="SM01064">
    <property type="entry name" value="CBM_10"/>
    <property type="match status" value="4"/>
</dbReference>
<evidence type="ECO:0000313" key="7">
    <source>
        <dbReference type="Proteomes" id="UP000193719"/>
    </source>
</evidence>
<keyword evidence="7" id="KW-1185">Reference proteome</keyword>
<evidence type="ECO:0000256" key="4">
    <source>
        <dbReference type="SAM" id="SignalP"/>
    </source>
</evidence>
<keyword evidence="3" id="KW-0378">Hydrolase</keyword>
<evidence type="ECO:0000259" key="5">
    <source>
        <dbReference type="PROSITE" id="PS51763"/>
    </source>
</evidence>
<dbReference type="Proteomes" id="UP000193719">
    <property type="component" value="Unassembled WGS sequence"/>
</dbReference>
<protein>
    <recommendedName>
        <fullName evidence="5">CBM10 domain-containing protein</fullName>
    </recommendedName>
</protein>
<dbReference type="GO" id="GO:0030248">
    <property type="term" value="F:cellulose binding"/>
    <property type="evidence" value="ECO:0007669"/>
    <property type="project" value="InterPro"/>
</dbReference>
<dbReference type="Gene3D" id="3.90.1220.10">
    <property type="entry name" value="Cellulose docking domain, dockering"/>
    <property type="match status" value="1"/>
</dbReference>
<organism evidence="6 7">
    <name type="scientific">Piromyces finnis</name>
    <dbReference type="NCBI Taxonomy" id="1754191"/>
    <lineage>
        <taxon>Eukaryota</taxon>
        <taxon>Fungi</taxon>
        <taxon>Fungi incertae sedis</taxon>
        <taxon>Chytridiomycota</taxon>
        <taxon>Chytridiomycota incertae sedis</taxon>
        <taxon>Neocallimastigomycetes</taxon>
        <taxon>Neocallimastigales</taxon>
        <taxon>Neocallimastigaceae</taxon>
        <taxon>Piromyces</taxon>
    </lineage>
</organism>
<feature type="signal peptide" evidence="4">
    <location>
        <begin position="1"/>
        <end position="22"/>
    </location>
</feature>
<dbReference type="GO" id="GO:0016787">
    <property type="term" value="F:hydrolase activity"/>
    <property type="evidence" value="ECO:0007669"/>
    <property type="project" value="UniProtKB-KW"/>
</dbReference>
<dbReference type="EMBL" id="MCFH01000011">
    <property type="protein sequence ID" value="ORX54247.1"/>
    <property type="molecule type" value="Genomic_DNA"/>
</dbReference>
<dbReference type="InterPro" id="IPR009034">
    <property type="entry name" value="Dockerin_dom_fun_sf"/>
</dbReference>
<dbReference type="Pfam" id="PF02013">
    <property type="entry name" value="CBM_10"/>
    <property type="match status" value="1"/>
</dbReference>
<reference evidence="6 7" key="2">
    <citation type="submission" date="2016-08" db="EMBL/GenBank/DDBJ databases">
        <title>Pervasive Adenine N6-methylation of Active Genes in Fungi.</title>
        <authorList>
            <consortium name="DOE Joint Genome Institute"/>
            <person name="Mondo S.J."/>
            <person name="Dannebaum R.O."/>
            <person name="Kuo R.C."/>
            <person name="Labutti K."/>
            <person name="Haridas S."/>
            <person name="Kuo A."/>
            <person name="Salamov A."/>
            <person name="Ahrendt S.R."/>
            <person name="Lipzen A."/>
            <person name="Sullivan W."/>
            <person name="Andreopoulos W.B."/>
            <person name="Clum A."/>
            <person name="Lindquist E."/>
            <person name="Daum C."/>
            <person name="Ramamoorthy G.K."/>
            <person name="Gryganskyi A."/>
            <person name="Culley D."/>
            <person name="Magnuson J.K."/>
            <person name="James T.Y."/>
            <person name="O'Malley M.A."/>
            <person name="Stajich J.E."/>
            <person name="Spatafora J.W."/>
            <person name="Visel A."/>
            <person name="Grigoriev I.V."/>
        </authorList>
    </citation>
    <scope>NUCLEOTIDE SEQUENCE [LARGE SCALE GENOMIC DNA]</scope>
    <source>
        <strain evidence="7">finn</strain>
    </source>
</reference>
<dbReference type="InterPro" id="IPR009031">
    <property type="entry name" value="CBM10"/>
</dbReference>
<keyword evidence="2" id="KW-0677">Repeat</keyword>
<reference evidence="6 7" key="1">
    <citation type="submission" date="2016-08" db="EMBL/GenBank/DDBJ databases">
        <title>Genomes of anaerobic fungi encode conserved fungal cellulosomes for biomass hydrolysis.</title>
        <authorList>
            <consortium name="DOE Joint Genome Institute"/>
            <person name="Haitjema C.H."/>
            <person name="Gilmore S.P."/>
            <person name="Henske J.K."/>
            <person name="Solomon K.V."/>
            <person name="De Groot R."/>
            <person name="Kuo A."/>
            <person name="Mondo S.J."/>
            <person name="Salamov A.A."/>
            <person name="Labutti K."/>
            <person name="Zhao Z."/>
            <person name="Chiniquy J."/>
            <person name="Barry K."/>
            <person name="Brewer H.M."/>
            <person name="Purvine S.O."/>
            <person name="Wright A.T."/>
            <person name="Boxma B."/>
            <person name="Van Alen T."/>
            <person name="Hackstein J.H."/>
            <person name="Baker S.E."/>
            <person name="Grigoriev I.V."/>
            <person name="O'Malley M.A."/>
        </authorList>
    </citation>
    <scope>NUCLEOTIDE SEQUENCE [LARGE SCALE GENOMIC DNA]</scope>
    <source>
        <strain evidence="7">finn</strain>
    </source>
</reference>
<evidence type="ECO:0000256" key="3">
    <source>
        <dbReference type="ARBA" id="ARBA00022801"/>
    </source>
</evidence>
<dbReference type="InterPro" id="IPR002883">
    <property type="entry name" value="CBM10/Dockerin_dom"/>
</dbReference>
<sequence length="350" mass="37544">MKYIHTLGLLLASTLIVSNVEAAYPKCSDCIVFATGKDGSLWGWENESFCRISKKCYSTTTKKVKTSTKKTTKKTTTKKLTTKKLTTKKTKVTANVATEVAPTTTIPATIPPAPIKTSGPHQTNARGQMICNACTVTATGGDNSLWGYEDDKSCVIDEVRCNVKSATETAPPPNDVALANHQKDGSGNLICNGCNVTETGGDQSLWGYEDNASCIIDRVKCKLEAPKKNKDDGIPICDTCVALETHSDTTLWNYENGKACRVIGSRCNINSTPYSWCKGCVVTEYGGDGAAFGWENEQSCLVNEQSCGYVDKFGKPFGEAVDESGDAYSQKIGMGIAITSLIGLIIAIAF</sequence>
<evidence type="ECO:0000313" key="6">
    <source>
        <dbReference type="EMBL" id="ORX54247.1"/>
    </source>
</evidence>
<keyword evidence="1 4" id="KW-0732">Signal</keyword>
<dbReference type="OrthoDB" id="2153466at2759"/>
<feature type="chain" id="PRO_5013095923" description="CBM10 domain-containing protein" evidence="4">
    <location>
        <begin position="23"/>
        <end position="350"/>
    </location>
</feature>
<accession>A0A1Y1VEK2</accession>
<name>A0A1Y1VEK2_9FUNG</name>
<dbReference type="AlphaFoldDB" id="A0A1Y1VEK2"/>
<evidence type="ECO:0000256" key="1">
    <source>
        <dbReference type="ARBA" id="ARBA00022729"/>
    </source>
</evidence>
<comment type="caution">
    <text evidence="6">The sequence shown here is derived from an EMBL/GenBank/DDBJ whole genome shotgun (WGS) entry which is preliminary data.</text>
</comment>
<dbReference type="GO" id="GO:0005975">
    <property type="term" value="P:carbohydrate metabolic process"/>
    <property type="evidence" value="ECO:0007669"/>
    <property type="project" value="InterPro"/>
</dbReference>
<dbReference type="PROSITE" id="PS51763">
    <property type="entry name" value="CBM10"/>
    <property type="match status" value="1"/>
</dbReference>
<proteinExistence type="predicted"/>